<evidence type="ECO:0000313" key="3">
    <source>
        <dbReference type="EMBL" id="EJT49176.1"/>
    </source>
</evidence>
<keyword evidence="2" id="KW-0472">Membrane</keyword>
<keyword evidence="2" id="KW-1133">Transmembrane helix</keyword>
<dbReference type="InterPro" id="IPR018786">
    <property type="entry name" value="Mit_KHE1"/>
</dbReference>
<dbReference type="PANTHER" id="PTHR28062:SF1">
    <property type="entry name" value="TRANSMEMBRANE PROTEIN"/>
    <property type="match status" value="1"/>
</dbReference>
<feature type="region of interest" description="Disordered" evidence="1">
    <location>
        <begin position="173"/>
        <end position="211"/>
    </location>
</feature>
<dbReference type="Pfam" id="PF10173">
    <property type="entry name" value="Mit_KHE1"/>
    <property type="match status" value="2"/>
</dbReference>
<comment type="caution">
    <text evidence="3">The sequence shown here is derived from an EMBL/GenBank/DDBJ whole genome shotgun (WGS) entry which is preliminary data.</text>
</comment>
<evidence type="ECO:0000256" key="1">
    <source>
        <dbReference type="SAM" id="MobiDB-lite"/>
    </source>
</evidence>
<evidence type="ECO:0000256" key="2">
    <source>
        <dbReference type="SAM" id="Phobius"/>
    </source>
</evidence>
<dbReference type="GO" id="GO:1902600">
    <property type="term" value="P:proton transmembrane transport"/>
    <property type="evidence" value="ECO:0007669"/>
    <property type="project" value="TreeGrafter"/>
</dbReference>
<dbReference type="GeneID" id="25985171"/>
<feature type="transmembrane region" description="Helical" evidence="2">
    <location>
        <begin position="232"/>
        <end position="252"/>
    </location>
</feature>
<name>J5T4U5_TRIAS</name>
<reference evidence="3 4" key="1">
    <citation type="journal article" date="2012" name="Eukaryot. Cell">
        <title>Draft genome sequence of CBS 2479, the standard type strain of Trichosporon asahii.</title>
        <authorList>
            <person name="Yang R.Y."/>
            <person name="Li H.T."/>
            <person name="Zhu H."/>
            <person name="Zhou G.P."/>
            <person name="Wang M."/>
            <person name="Wang L."/>
        </authorList>
    </citation>
    <scope>NUCLEOTIDE SEQUENCE [LARGE SCALE GENOMIC DNA]</scope>
    <source>
        <strain evidence="4">ATCC 90039 / CBS 2479 / JCM 2466 / KCTC 7840 / NCYC 2677 / UAMH 7654</strain>
    </source>
</reference>
<feature type="region of interest" description="Disordered" evidence="1">
    <location>
        <begin position="22"/>
        <end position="86"/>
    </location>
</feature>
<keyword evidence="2" id="KW-0812">Transmembrane</keyword>
<dbReference type="OrthoDB" id="5562676at2759"/>
<dbReference type="EMBL" id="ALBS01000177">
    <property type="protein sequence ID" value="EJT49176.1"/>
    <property type="molecule type" value="Genomic_DNA"/>
</dbReference>
<dbReference type="AlphaFoldDB" id="J5T4U5"/>
<dbReference type="VEuPathDB" id="FungiDB:A1Q1_01657"/>
<dbReference type="RefSeq" id="XP_014180171.1">
    <property type="nucleotide sequence ID" value="XM_014324696.1"/>
</dbReference>
<organism evidence="3 4">
    <name type="scientific">Trichosporon asahii var. asahii (strain ATCC 90039 / CBS 2479 / JCM 2466 / KCTC 7840 / NBRC 103889/ NCYC 2677 / UAMH 7654)</name>
    <name type="common">Yeast</name>
    <dbReference type="NCBI Taxonomy" id="1186058"/>
    <lineage>
        <taxon>Eukaryota</taxon>
        <taxon>Fungi</taxon>
        <taxon>Dikarya</taxon>
        <taxon>Basidiomycota</taxon>
        <taxon>Agaricomycotina</taxon>
        <taxon>Tremellomycetes</taxon>
        <taxon>Trichosporonales</taxon>
        <taxon>Trichosporonaceae</taxon>
        <taxon>Trichosporon</taxon>
    </lineage>
</organism>
<feature type="compositionally biased region" description="Low complexity" evidence="1">
    <location>
        <begin position="24"/>
        <end position="50"/>
    </location>
</feature>
<accession>J5T4U5</accession>
<sequence>MASKRPFQILAMPLVRIPHGPLKAATAAAPKAAAAAPSTNTAGSTSATPSDTDKVGQVSSPDDSKKEAPLTLYLTQQPSVGANDEKPPIYQRALDKAVEQWDKLGEKPKGSWMRYFHTKGESLMDKIEFEEWALKNVKEGQGVKFDKDGVPDKKIKELGALARSLPLVPLAASLTPDSPLPTHRREPRPAPAPAEASPFPPPPHPLPQEDDEAVFDPVSYLSLPIANPSSPLTWPFAIIPIIPNFPLFYVLWRAWSHYRAWRGATYLDQLLKAGMIVEEPSPELNKFYEATPRIMAKTRAKVEEDRKARAEKAKEENAHIDHDKETPQQRRELIAEQERSDRPEVQYDGMMLTHAQIPDLERAFKLSHGDGNDIGRAVEQADERARKALEQLKVKA</sequence>
<dbReference type="HOGENOM" id="CLU_043838_1_0_1"/>
<dbReference type="PANTHER" id="PTHR28062">
    <property type="entry name" value="K+-H+ EXCHANGE-LIKE PROTEIN"/>
    <property type="match status" value="1"/>
</dbReference>
<dbReference type="GO" id="GO:0006813">
    <property type="term" value="P:potassium ion transport"/>
    <property type="evidence" value="ECO:0007669"/>
    <property type="project" value="TreeGrafter"/>
</dbReference>
<evidence type="ECO:0000313" key="4">
    <source>
        <dbReference type="Proteomes" id="UP000002748"/>
    </source>
</evidence>
<feature type="region of interest" description="Disordered" evidence="1">
    <location>
        <begin position="305"/>
        <end position="330"/>
    </location>
</feature>
<protein>
    <submittedName>
        <fullName evidence="3">Uncharacterized protein</fullName>
    </submittedName>
</protein>
<dbReference type="Proteomes" id="UP000002748">
    <property type="component" value="Unassembled WGS sequence"/>
</dbReference>
<proteinExistence type="predicted"/>
<gene>
    <name evidence="3" type="ORF">A1Q1_01657</name>
</gene>
<dbReference type="GO" id="GO:0005743">
    <property type="term" value="C:mitochondrial inner membrane"/>
    <property type="evidence" value="ECO:0007669"/>
    <property type="project" value="TreeGrafter"/>
</dbReference>
<dbReference type="KEGG" id="tasa:A1Q1_01657"/>